<dbReference type="Pfam" id="PF13604">
    <property type="entry name" value="AAA_30"/>
    <property type="match status" value="1"/>
</dbReference>
<feature type="compositionally biased region" description="Basic and acidic residues" evidence="3">
    <location>
        <begin position="777"/>
        <end position="795"/>
    </location>
</feature>
<sequence length="880" mass="95785">MAIYHFSAKVMGRGTGRSAVASAAYRSASRLHDGRLGRHHDFTNKAGVVHSEVMLPEDAPERLRDREALWNEVEATEKRKDAQFAREVEFAIPREMTRDQGVALAREFVAREFVERGMVADLNVHWDIGVDGEAKPHAHVMLTMREVGPEGFGPKVREWNATALLQQWRENWATHVNVRLAQLGIEARIDHRSYDAQGIELEPQHKIGAAGARREAKGEDAERAADHRTIARDNGAAIIADPRIGLETLTRQQATFTVRDLAMFAHRHSEGKEQFDRVLAAMRNHETLLALGRDGNGAERFTTTSMMSAEEALVRDAERLASARIHAVSQGDVGRAVQSSEARGMRLGSEQRTALDHVLRMPGLALVVGYAGAGKSAMLGVAREAWEAAGYTVRGAALSGIAAENLEGGSGIASRTIASLEHGWARDRDRLTSRDVLVVDEAGMIGTRQLQRVLAEAAGAGAKVVMVGDVQQLQAIEAGAAFRLLAERHGAAEIGEVRRQTAEWMREATRAFATGRTAEAIAAYSTAGMVHAVDTRDAARAALIDRWDTERRAAPTASRIILTHTNQEVHMLNRAARERLHAQGELGADVAVGTERGLRDFADHDRILFLKNERDLGVKNGTLGQVEKAEPDQLAVRLDDGRRISVDLKTYAHVDHGYAATVHKTQGMTVDRTHVLATPGLDAHASYVALSRHREGTAVHYGRDDFADEAALRRTLSRERPKDMALDYDRPASSPRSRSQAVTSARAGDDGGLTTPREQPRGLAALASRVFGRAGEERMAVPDPAREASRDHAVDHGGGAAREPVKDQPAVRVTSATQGKGADTSRGADPTNSEQAKALRAMMAARERAPRQTAESMREALAAAKKAPGISRDHDYGVER</sequence>
<dbReference type="CDD" id="cd17933">
    <property type="entry name" value="DEXSc_RecD-like"/>
    <property type="match status" value="1"/>
</dbReference>
<dbReference type="NCBIfam" id="TIGR02768">
    <property type="entry name" value="TraA_Ti"/>
    <property type="match status" value="1"/>
</dbReference>
<dbReference type="InterPro" id="IPR005053">
    <property type="entry name" value="MobA_MobL"/>
</dbReference>
<evidence type="ECO:0000259" key="4">
    <source>
        <dbReference type="Pfam" id="PF03389"/>
    </source>
</evidence>
<dbReference type="SUPFAM" id="SSF52540">
    <property type="entry name" value="P-loop containing nucleoside triphosphate hydrolases"/>
    <property type="match status" value="2"/>
</dbReference>
<name>A0A5D9C6M5_9SPHN</name>
<feature type="compositionally biased region" description="Basic and acidic residues" evidence="3">
    <location>
        <begin position="871"/>
        <end position="880"/>
    </location>
</feature>
<dbReference type="Gene3D" id="3.30.930.30">
    <property type="match status" value="1"/>
</dbReference>
<reference evidence="5 6" key="1">
    <citation type="submission" date="2019-08" db="EMBL/GenBank/DDBJ databases">
        <authorList>
            <person name="Wang G."/>
            <person name="Xu Z."/>
        </authorList>
    </citation>
    <scope>NUCLEOTIDE SEQUENCE [LARGE SCALE GENOMIC DNA]</scope>
    <source>
        <strain evidence="5 6">ZX</strain>
    </source>
</reference>
<feature type="region of interest" description="Disordered" evidence="3">
    <location>
        <begin position="777"/>
        <end position="880"/>
    </location>
</feature>
<dbReference type="NCBIfam" id="NF010464">
    <property type="entry name" value="PRK13889.1"/>
    <property type="match status" value="1"/>
</dbReference>
<dbReference type="RefSeq" id="WP_149522470.1">
    <property type="nucleotide sequence ID" value="NZ_VTOU01000003.1"/>
</dbReference>
<comment type="similarity">
    <text evidence="1">Belongs to the MobA/MobL family.</text>
</comment>
<evidence type="ECO:0000313" key="5">
    <source>
        <dbReference type="EMBL" id="TZG25661.1"/>
    </source>
</evidence>
<proteinExistence type="inferred from homology"/>
<dbReference type="Proteomes" id="UP000322077">
    <property type="component" value="Unassembled WGS sequence"/>
</dbReference>
<dbReference type="InterPro" id="IPR014136">
    <property type="entry name" value="TraA_Ti"/>
</dbReference>
<dbReference type="InterPro" id="IPR027417">
    <property type="entry name" value="P-loop_NTPase"/>
</dbReference>
<dbReference type="CDD" id="cd18809">
    <property type="entry name" value="SF1_C_RecD"/>
    <property type="match status" value="1"/>
</dbReference>
<dbReference type="EMBL" id="VTOU01000003">
    <property type="protein sequence ID" value="TZG25661.1"/>
    <property type="molecule type" value="Genomic_DNA"/>
</dbReference>
<gene>
    <name evidence="5" type="primary">traA</name>
    <name evidence="5" type="ORF">FYJ91_11620</name>
</gene>
<evidence type="ECO:0000256" key="1">
    <source>
        <dbReference type="ARBA" id="ARBA00010873"/>
    </source>
</evidence>
<dbReference type="Gene3D" id="3.40.50.300">
    <property type="entry name" value="P-loop containing nucleotide triphosphate hydrolases"/>
    <property type="match status" value="2"/>
</dbReference>
<feature type="compositionally biased region" description="Basic and acidic residues" evidence="3">
    <location>
        <begin position="715"/>
        <end position="730"/>
    </location>
</feature>
<accession>A0A5D9C6M5</accession>
<comment type="caution">
    <text evidence="5">The sequence shown here is derived from an EMBL/GenBank/DDBJ whole genome shotgun (WGS) entry which is preliminary data.</text>
</comment>
<feature type="domain" description="MobA/MobL protein" evidence="4">
    <location>
        <begin position="17"/>
        <end position="215"/>
    </location>
</feature>
<dbReference type="AlphaFoldDB" id="A0A5D9C6M5"/>
<evidence type="ECO:0000313" key="6">
    <source>
        <dbReference type="Proteomes" id="UP000322077"/>
    </source>
</evidence>
<dbReference type="NCBIfam" id="NF041496">
    <property type="entry name" value="MobQ"/>
    <property type="match status" value="1"/>
</dbReference>
<organism evidence="5 6">
    <name type="scientific">Sphingomonas montanisoli</name>
    <dbReference type="NCBI Taxonomy" id="2606412"/>
    <lineage>
        <taxon>Bacteria</taxon>
        <taxon>Pseudomonadati</taxon>
        <taxon>Pseudomonadota</taxon>
        <taxon>Alphaproteobacteria</taxon>
        <taxon>Sphingomonadales</taxon>
        <taxon>Sphingomonadaceae</taxon>
        <taxon>Sphingomonas</taxon>
    </lineage>
</organism>
<evidence type="ECO:0000256" key="2">
    <source>
        <dbReference type="ARBA" id="ARBA00022971"/>
    </source>
</evidence>
<feature type="region of interest" description="Disordered" evidence="3">
    <location>
        <begin position="715"/>
        <end position="763"/>
    </location>
</feature>
<keyword evidence="6" id="KW-1185">Reference proteome</keyword>
<evidence type="ECO:0000256" key="3">
    <source>
        <dbReference type="SAM" id="MobiDB-lite"/>
    </source>
</evidence>
<protein>
    <submittedName>
        <fullName evidence="5">Ti-type conjugative transfer relaxase TraA</fullName>
    </submittedName>
</protein>
<dbReference type="Pfam" id="PF03389">
    <property type="entry name" value="MobA_MobL"/>
    <property type="match status" value="1"/>
</dbReference>
<keyword evidence="2" id="KW-0184">Conjugation</keyword>
<dbReference type="Gene3D" id="2.30.30.940">
    <property type="match status" value="1"/>
</dbReference>